<dbReference type="Proteomes" id="UP000093366">
    <property type="component" value="Unassembled WGS sequence"/>
</dbReference>
<reference evidence="3" key="1">
    <citation type="submission" date="2016-07" db="EMBL/GenBank/DDBJ databases">
        <authorList>
            <person name="Florea S."/>
            <person name="Webb J.S."/>
            <person name="Jaromczyk J."/>
            <person name="Schardl C.L."/>
        </authorList>
    </citation>
    <scope>NUCLEOTIDE SEQUENCE [LARGE SCALE GENOMIC DNA]</scope>
    <source>
        <strain evidence="3">IPB1</strain>
    </source>
</reference>
<dbReference type="OrthoDB" id="6314930at2"/>
<sequence>MLNNKIRYLFIFSILALIVTNILTHIQVTTLSARIDSLENMLQHAELMRPPTQTNLNNKVQDIQSRILTIENRVKALQANTPNTKLSKNKTPLNLINEKQNREHQAFLAGRTQWEEKYLATLYDDSDKKAQLMVDQLVQSHELTNTQQRRLFSTLRDNFVEVAYVITDQETYPTLHDLTNKIADLNQLKTKQLREFLTEDQLKQLNSVDWVSRFKQHAL</sequence>
<name>A0A1C0TTX4_9GAMM</name>
<evidence type="ECO:0000313" key="2">
    <source>
        <dbReference type="EMBL" id="OCQ22763.1"/>
    </source>
</evidence>
<comment type="caution">
    <text evidence="2">The sequence shown here is derived from an EMBL/GenBank/DDBJ whole genome shotgun (WGS) entry which is preliminary data.</text>
</comment>
<evidence type="ECO:0000256" key="1">
    <source>
        <dbReference type="SAM" id="Coils"/>
    </source>
</evidence>
<protein>
    <submittedName>
        <fullName evidence="2">Uncharacterized protein</fullName>
    </submittedName>
</protein>
<evidence type="ECO:0000313" key="3">
    <source>
        <dbReference type="Proteomes" id="UP000093366"/>
    </source>
</evidence>
<dbReference type="RefSeq" id="WP_065788767.1">
    <property type="nucleotide sequence ID" value="NZ_MAUJ01000001.1"/>
</dbReference>
<organism evidence="2 3">
    <name type="scientific">Pseudoalteromonas luteoviolacea</name>
    <dbReference type="NCBI Taxonomy" id="43657"/>
    <lineage>
        <taxon>Bacteria</taxon>
        <taxon>Pseudomonadati</taxon>
        <taxon>Pseudomonadota</taxon>
        <taxon>Gammaproteobacteria</taxon>
        <taxon>Alteromonadales</taxon>
        <taxon>Pseudoalteromonadaceae</taxon>
        <taxon>Pseudoalteromonas</taxon>
    </lineage>
</organism>
<keyword evidence="1" id="KW-0175">Coiled coil</keyword>
<accession>A0A1C0TTX4</accession>
<feature type="coiled-coil region" evidence="1">
    <location>
        <begin position="28"/>
        <end position="80"/>
    </location>
</feature>
<dbReference type="EMBL" id="MAUJ01000001">
    <property type="protein sequence ID" value="OCQ22763.1"/>
    <property type="molecule type" value="Genomic_DNA"/>
</dbReference>
<dbReference type="AlphaFoldDB" id="A0A1C0TTX4"/>
<gene>
    <name evidence="2" type="ORF">A7985_02050</name>
</gene>
<proteinExistence type="predicted"/>